<proteinExistence type="predicted"/>
<organism evidence="4 5">
    <name type="scientific">Arthrobacter psychrochitiniphilus</name>
    <dbReference type="NCBI Taxonomy" id="291045"/>
    <lineage>
        <taxon>Bacteria</taxon>
        <taxon>Bacillati</taxon>
        <taxon>Actinomycetota</taxon>
        <taxon>Actinomycetes</taxon>
        <taxon>Micrococcales</taxon>
        <taxon>Micrococcaceae</taxon>
        <taxon>Arthrobacter</taxon>
    </lineage>
</organism>
<name>A0A2V3DU72_9MICC</name>
<accession>A0A2V3DU72</accession>
<dbReference type="GO" id="GO:0005829">
    <property type="term" value="C:cytosol"/>
    <property type="evidence" value="ECO:0007669"/>
    <property type="project" value="TreeGrafter"/>
</dbReference>
<protein>
    <submittedName>
        <fullName evidence="4">5-oxoprolinase</fullName>
    </submittedName>
</protein>
<dbReference type="EMBL" id="QHLZ01000015">
    <property type="protein sequence ID" value="PXA64108.1"/>
    <property type="molecule type" value="Genomic_DNA"/>
</dbReference>
<dbReference type="PANTHER" id="PTHR11365">
    <property type="entry name" value="5-OXOPROLINASE RELATED"/>
    <property type="match status" value="1"/>
</dbReference>
<sequence>MAFRLGVDVGGTFTDILLINEETGETHRFKTASTPEDQSIGVLHGIEQVCSAANIGLSEVYEVLHGTTVATNAILEKKGARVGLVTTKGFRQVLQIARSFVPGGLAGWIIWPKPEPLADLEDTVEVIERVTTNGEVLTPLDEEDVRTQLRKLKKKGIEALSISLINSYAYGHHESRIAQIAAEELPGIPVSQSSVVLPELREYERTITTVANAYVQGQVSRYVGNLESKLGEAGINAQLSILRSDGGLVSGKVAANNPVSLLLSGPAGGVTGAVWAAEQAGFSNLLTFDMGGTSTDVALVQNLTPRIGRETTVGDLTVRATSVDVRTVGAGGGSIAHVPPLTQALRVGPQSAGASPGPASYSRGGVDPTVTDANVVLGYLLPQLAGGEIGLDVEAAGTAVKTISEAIGMDGVESAAEGIIHIVNENIYGALKLVSTQQGFDPRDFALVAFGGAGPLHANALGKLTGAWPVIIPPSPGVLCAYGDATTSLRDESARTLVQRFSELSDELVYDILKDLEANARESLLAAGLDEKDLTVAYSADMRYHGQGFEIPITVDLSTFRNGNGLTHLRSQFNTEHERLFAFLLDNEHEFVTARATVSGPRPEVASVTLEASGSDPYLAELSKHTIFVDGSNLPAVIYDRGLLKAGNVVPGPAVITEMDSTTLVLPGHTATVHPHGSLLIRPIEDPETTKD</sequence>
<dbReference type="GO" id="GO:0017168">
    <property type="term" value="F:5-oxoprolinase (ATP-hydrolyzing) activity"/>
    <property type="evidence" value="ECO:0007669"/>
    <property type="project" value="TreeGrafter"/>
</dbReference>
<feature type="domain" description="Hydantoinase A/oxoprolinase" evidence="1">
    <location>
        <begin position="205"/>
        <end position="491"/>
    </location>
</feature>
<dbReference type="Pfam" id="PF05378">
    <property type="entry name" value="Hydant_A_N"/>
    <property type="match status" value="1"/>
</dbReference>
<evidence type="ECO:0000259" key="2">
    <source>
        <dbReference type="Pfam" id="PF05378"/>
    </source>
</evidence>
<evidence type="ECO:0000259" key="1">
    <source>
        <dbReference type="Pfam" id="PF01968"/>
    </source>
</evidence>
<gene>
    <name evidence="4" type="ORF">CVS29_16535</name>
</gene>
<dbReference type="InterPro" id="IPR002821">
    <property type="entry name" value="Hydantoinase_A"/>
</dbReference>
<dbReference type="InterPro" id="IPR008040">
    <property type="entry name" value="Hydant_A_N"/>
</dbReference>
<keyword evidence="5" id="KW-1185">Reference proteome</keyword>
<dbReference type="GO" id="GO:0006749">
    <property type="term" value="P:glutathione metabolic process"/>
    <property type="evidence" value="ECO:0007669"/>
    <property type="project" value="TreeGrafter"/>
</dbReference>
<dbReference type="Pfam" id="PF01968">
    <property type="entry name" value="Hydantoinase_A"/>
    <property type="match status" value="1"/>
</dbReference>
<dbReference type="SUPFAM" id="SSF53067">
    <property type="entry name" value="Actin-like ATPase domain"/>
    <property type="match status" value="1"/>
</dbReference>
<reference evidence="4 5" key="1">
    <citation type="submission" date="2018-05" db="EMBL/GenBank/DDBJ databases">
        <title>Genetic diversity of glacier-inhabiting Cryobacterium bacteria in China and description of Cryobacterium mengkeensis sp. nov. and Arthrobacter glacialis sp. nov.</title>
        <authorList>
            <person name="Liu Q."/>
            <person name="Xin Y.-H."/>
        </authorList>
    </citation>
    <scope>NUCLEOTIDE SEQUENCE [LARGE SCALE GENOMIC DNA]</scope>
    <source>
        <strain evidence="4 5">GP3</strain>
    </source>
</reference>
<dbReference type="PANTHER" id="PTHR11365:SF23">
    <property type="entry name" value="HYPOTHETICAL 5-OXOPROLINASE (EUROFUNG)-RELATED"/>
    <property type="match status" value="1"/>
</dbReference>
<feature type="domain" description="Hydantoinase/oxoprolinase N-terminal" evidence="2">
    <location>
        <begin position="4"/>
        <end position="184"/>
    </location>
</feature>
<dbReference type="Pfam" id="PF19278">
    <property type="entry name" value="Hydant_A_C"/>
    <property type="match status" value="1"/>
</dbReference>
<evidence type="ECO:0000313" key="4">
    <source>
        <dbReference type="EMBL" id="PXA64108.1"/>
    </source>
</evidence>
<dbReference type="InterPro" id="IPR049517">
    <property type="entry name" value="ACX-like_C"/>
</dbReference>
<evidence type="ECO:0000259" key="3">
    <source>
        <dbReference type="Pfam" id="PF19278"/>
    </source>
</evidence>
<evidence type="ECO:0000313" key="5">
    <source>
        <dbReference type="Proteomes" id="UP000246303"/>
    </source>
</evidence>
<dbReference type="OrthoDB" id="9768323at2"/>
<dbReference type="Proteomes" id="UP000246303">
    <property type="component" value="Unassembled WGS sequence"/>
</dbReference>
<dbReference type="InterPro" id="IPR045079">
    <property type="entry name" value="Oxoprolinase-like"/>
</dbReference>
<dbReference type="RefSeq" id="WP_110107535.1">
    <property type="nucleotide sequence ID" value="NZ_JACBZZ010000001.1"/>
</dbReference>
<dbReference type="AlphaFoldDB" id="A0A2V3DU72"/>
<feature type="domain" description="Acetophenone carboxylase-like C-terminal" evidence="3">
    <location>
        <begin position="510"/>
        <end position="672"/>
    </location>
</feature>
<comment type="caution">
    <text evidence="4">The sequence shown here is derived from an EMBL/GenBank/DDBJ whole genome shotgun (WGS) entry which is preliminary data.</text>
</comment>
<dbReference type="InterPro" id="IPR043129">
    <property type="entry name" value="ATPase_NBD"/>
</dbReference>